<dbReference type="SUPFAM" id="SSF48726">
    <property type="entry name" value="Immunoglobulin"/>
    <property type="match status" value="1"/>
</dbReference>
<dbReference type="SMART" id="SM00409">
    <property type="entry name" value="IG"/>
    <property type="match status" value="1"/>
</dbReference>
<evidence type="ECO:0000313" key="7">
    <source>
        <dbReference type="Proteomes" id="UP000694620"/>
    </source>
</evidence>
<feature type="signal peptide" evidence="4">
    <location>
        <begin position="1"/>
        <end position="22"/>
    </location>
</feature>
<evidence type="ECO:0000313" key="6">
    <source>
        <dbReference type="Ensembl" id="ENSECRP00000000823.1"/>
    </source>
</evidence>
<reference evidence="6" key="1">
    <citation type="submission" date="2021-06" db="EMBL/GenBank/DDBJ databases">
        <authorList>
            <consortium name="Wellcome Sanger Institute Data Sharing"/>
        </authorList>
    </citation>
    <scope>NUCLEOTIDE SEQUENCE [LARGE SCALE GENOMIC DNA]</scope>
</reference>
<dbReference type="GO" id="GO:0002250">
    <property type="term" value="P:adaptive immune response"/>
    <property type="evidence" value="ECO:0007669"/>
    <property type="project" value="UniProtKB-KW"/>
</dbReference>
<reference evidence="6" key="2">
    <citation type="submission" date="2025-08" db="UniProtKB">
        <authorList>
            <consortium name="Ensembl"/>
        </authorList>
    </citation>
    <scope>IDENTIFICATION</scope>
</reference>
<evidence type="ECO:0000259" key="5">
    <source>
        <dbReference type="PROSITE" id="PS50835"/>
    </source>
</evidence>
<protein>
    <submittedName>
        <fullName evidence="6">Immunoglobulin heavy variable 1-2</fullName>
    </submittedName>
</protein>
<dbReference type="InterPro" id="IPR007110">
    <property type="entry name" value="Ig-like_dom"/>
</dbReference>
<dbReference type="InterPro" id="IPR013106">
    <property type="entry name" value="Ig_V-set"/>
</dbReference>
<evidence type="ECO:0000256" key="1">
    <source>
        <dbReference type="ARBA" id="ARBA00022859"/>
    </source>
</evidence>
<dbReference type="GO" id="GO:0019814">
    <property type="term" value="C:immunoglobulin complex"/>
    <property type="evidence" value="ECO:0007669"/>
    <property type="project" value="UniProtKB-KW"/>
</dbReference>
<proteinExistence type="predicted"/>
<name>A0A8C4RE86_ERPCA</name>
<dbReference type="InterPro" id="IPR013783">
    <property type="entry name" value="Ig-like_fold"/>
</dbReference>
<dbReference type="GeneTree" id="ENSGT01020000230358"/>
<feature type="chain" id="PRO_5034306037" evidence="4">
    <location>
        <begin position="23"/>
        <end position="123"/>
    </location>
</feature>
<feature type="domain" description="Ig-like" evidence="5">
    <location>
        <begin position="22"/>
        <end position="123"/>
    </location>
</feature>
<keyword evidence="4" id="KW-0732">Signal</keyword>
<dbReference type="AlphaFoldDB" id="A0A8C4RE86"/>
<keyword evidence="3" id="KW-1280">Immunoglobulin</keyword>
<evidence type="ECO:0000256" key="3">
    <source>
        <dbReference type="ARBA" id="ARBA00043265"/>
    </source>
</evidence>
<accession>A0A8C4RE86</accession>
<keyword evidence="7" id="KW-1185">Reference proteome</keyword>
<dbReference type="PANTHER" id="PTHR23266">
    <property type="entry name" value="IMMUNOGLOBULIN HEAVY CHAIN"/>
    <property type="match status" value="1"/>
</dbReference>
<dbReference type="SMART" id="SM00406">
    <property type="entry name" value="IGv"/>
    <property type="match status" value="1"/>
</dbReference>
<reference evidence="6" key="3">
    <citation type="submission" date="2025-09" db="UniProtKB">
        <authorList>
            <consortium name="Ensembl"/>
        </authorList>
    </citation>
    <scope>IDENTIFICATION</scope>
</reference>
<dbReference type="PROSITE" id="PS50835">
    <property type="entry name" value="IG_LIKE"/>
    <property type="match status" value="1"/>
</dbReference>
<organism evidence="6 7">
    <name type="scientific">Erpetoichthys calabaricus</name>
    <name type="common">Rope fish</name>
    <name type="synonym">Calamoichthys calabaricus</name>
    <dbReference type="NCBI Taxonomy" id="27687"/>
    <lineage>
        <taxon>Eukaryota</taxon>
        <taxon>Metazoa</taxon>
        <taxon>Chordata</taxon>
        <taxon>Craniata</taxon>
        <taxon>Vertebrata</taxon>
        <taxon>Euteleostomi</taxon>
        <taxon>Actinopterygii</taxon>
        <taxon>Polypteriformes</taxon>
        <taxon>Polypteridae</taxon>
        <taxon>Erpetoichthys</taxon>
    </lineage>
</organism>
<keyword evidence="2" id="KW-1064">Adaptive immunity</keyword>
<evidence type="ECO:0000256" key="2">
    <source>
        <dbReference type="ARBA" id="ARBA00023130"/>
    </source>
</evidence>
<dbReference type="InterPro" id="IPR036179">
    <property type="entry name" value="Ig-like_dom_sf"/>
</dbReference>
<dbReference type="FunFam" id="2.60.40.10:FF:001878">
    <property type="entry name" value="Immunoglobulin heavy variable 1-4"/>
    <property type="match status" value="1"/>
</dbReference>
<dbReference type="Proteomes" id="UP000694620">
    <property type="component" value="Chromosome 2"/>
</dbReference>
<dbReference type="GO" id="GO:0005576">
    <property type="term" value="C:extracellular region"/>
    <property type="evidence" value="ECO:0007669"/>
    <property type="project" value="UniProtKB-ARBA"/>
</dbReference>
<dbReference type="Ensembl" id="ENSECRT00000000837.1">
    <property type="protein sequence ID" value="ENSECRP00000000823.1"/>
    <property type="gene ID" value="ENSECRG00000000535.1"/>
</dbReference>
<evidence type="ECO:0000256" key="4">
    <source>
        <dbReference type="SAM" id="SignalP"/>
    </source>
</evidence>
<dbReference type="InterPro" id="IPR003599">
    <property type="entry name" value="Ig_sub"/>
</dbReference>
<dbReference type="Pfam" id="PF07686">
    <property type="entry name" value="V-set"/>
    <property type="match status" value="1"/>
</dbReference>
<keyword evidence="1" id="KW-0391">Immunity</keyword>
<dbReference type="Gene3D" id="2.60.40.10">
    <property type="entry name" value="Immunoglobulins"/>
    <property type="match status" value="1"/>
</dbReference>
<sequence>MHCTKMINLILFLYFTVAEVQSQIQLTQSDPQLKHPGESVTLTCTVSGFTLSSSYYMHWIRHAPGKKMEWLLYIRGDNTNTNYNTAIQSRATATTDSSTKVFLELRSLTTEDTAVYYCARQSQ</sequence>
<dbReference type="InterPro" id="IPR050199">
    <property type="entry name" value="IgHV"/>
</dbReference>